<evidence type="ECO:0008006" key="6">
    <source>
        <dbReference type="Google" id="ProtNLM"/>
    </source>
</evidence>
<keyword evidence="3" id="KW-0732">Signal</keyword>
<accession>A0A1I6IF14</accession>
<organism evidence="4 5">
    <name type="scientific">[Clostridium] aminophilum</name>
    <dbReference type="NCBI Taxonomy" id="1526"/>
    <lineage>
        <taxon>Bacteria</taxon>
        <taxon>Bacillati</taxon>
        <taxon>Bacillota</taxon>
        <taxon>Clostridia</taxon>
        <taxon>Lachnospirales</taxon>
        <taxon>Lachnospiraceae</taxon>
    </lineage>
</organism>
<proteinExistence type="predicted"/>
<reference evidence="4 5" key="1">
    <citation type="submission" date="2016-10" db="EMBL/GenBank/DDBJ databases">
        <authorList>
            <person name="de Groot N.N."/>
        </authorList>
    </citation>
    <scope>NUCLEOTIDE SEQUENCE [LARGE SCALE GENOMIC DNA]</scope>
    <source>
        <strain evidence="4 5">F</strain>
    </source>
</reference>
<name>A0A1I6IF14_9FIRM</name>
<protein>
    <recommendedName>
        <fullName evidence="6">Iron Transport-associated domain-containing protein</fullName>
    </recommendedName>
</protein>
<dbReference type="EMBL" id="FOZC01000001">
    <property type="protein sequence ID" value="SFR65219.1"/>
    <property type="molecule type" value="Genomic_DNA"/>
</dbReference>
<feature type="transmembrane region" description="Helical" evidence="2">
    <location>
        <begin position="207"/>
        <end position="226"/>
    </location>
</feature>
<feature type="region of interest" description="Disordered" evidence="1">
    <location>
        <begin position="46"/>
        <end position="91"/>
    </location>
</feature>
<dbReference type="Proteomes" id="UP000214760">
    <property type="component" value="Unassembled WGS sequence"/>
</dbReference>
<keyword evidence="2" id="KW-0472">Membrane</keyword>
<evidence type="ECO:0000256" key="2">
    <source>
        <dbReference type="SAM" id="Phobius"/>
    </source>
</evidence>
<dbReference type="AlphaFoldDB" id="A0A1I6IF14"/>
<gene>
    <name evidence="4" type="ORF">SAMN02910262_00323</name>
</gene>
<evidence type="ECO:0000256" key="3">
    <source>
        <dbReference type="SAM" id="SignalP"/>
    </source>
</evidence>
<feature type="chain" id="PRO_5011636422" description="Iron Transport-associated domain-containing protein" evidence="3">
    <location>
        <begin position="30"/>
        <end position="235"/>
    </location>
</feature>
<feature type="signal peptide" evidence="3">
    <location>
        <begin position="1"/>
        <end position="29"/>
    </location>
</feature>
<evidence type="ECO:0000313" key="4">
    <source>
        <dbReference type="EMBL" id="SFR65219.1"/>
    </source>
</evidence>
<sequence>MTMKKHGMMIRAVLLAAAVSTAAPAGALAAETKAAAENTVLAEESAASAESGAAESSVSAEKSAGAELGSTGAEEETAAAGTRAAEVEAPAAKTELKDGDYMVEVTLEGGSGRASVTSPTGIRVKDGTAIAAVQFSSPNYDYMIVAGKQYKKLNDEGDSIFNIPILAFDEPFPVIADTTAMDKPHEIEYTLNFHTDTAQKVEKEDKLASFGPYLFGAGIVVFMLLFQKYMNKKKG</sequence>
<keyword evidence="2" id="KW-1133">Transmembrane helix</keyword>
<keyword evidence="2" id="KW-0812">Transmembrane</keyword>
<evidence type="ECO:0000256" key="1">
    <source>
        <dbReference type="SAM" id="MobiDB-lite"/>
    </source>
</evidence>
<evidence type="ECO:0000313" key="5">
    <source>
        <dbReference type="Proteomes" id="UP000214760"/>
    </source>
</evidence>